<name>A0A921IS00_9ACTN</name>
<accession>A0A921IS00</accession>
<dbReference type="SUPFAM" id="SSF52402">
    <property type="entry name" value="Adenine nucleotide alpha hydrolases-like"/>
    <property type="match status" value="1"/>
</dbReference>
<sequence length="370" mass="39334">MADVNVRDVVGAIDIAMRRMESTIAARGLAGPETPVVLMVSGGSDSTALAYLASGLSHAGFIGPARILHVNHLLRGEDADADARFVEALAKVVGVPADIREVDVGAIAAREGGNVEAVGRRVRYAAAAEALAALCREASVPVSEGRILTAHTADDRVESFYMRSIVGTGPGGFRAMRYRNGSVVRPLLDTTREDLRACIDERDELGFPVARDEAGALWREDATNAHTDRFRAFVRHEIVPLARDRNPRLHETLCRTMNLIADEDDLLEGMAADIEDACVTWERVGDDAAAQGGRGAGGAAGARADGAACAGEWSARIAPSFAAHPLPLRRRVATRVLKRMLPPDARVESASVKALLDAFRDGAPNSGYVA</sequence>
<evidence type="ECO:0000256" key="6">
    <source>
        <dbReference type="ARBA" id="ARBA00048539"/>
    </source>
</evidence>
<protein>
    <recommendedName>
        <fullName evidence="1">tRNA(Ile)-lysidine synthetase</fullName>
        <ecNumber evidence="1">6.3.4.19</ecNumber>
    </recommendedName>
</protein>
<dbReference type="InterPro" id="IPR012795">
    <property type="entry name" value="tRNA_Ile_lys_synt_N"/>
</dbReference>
<feature type="domain" description="tRNA(Ile)-lysidine/2-thiocytidine synthase N-terminal" evidence="7">
    <location>
        <begin position="36"/>
        <end position="237"/>
    </location>
</feature>
<feature type="non-terminal residue" evidence="8">
    <location>
        <position position="370"/>
    </location>
</feature>
<keyword evidence="2 8" id="KW-0436">Ligase</keyword>
<organism evidence="8 9">
    <name type="scientific">Collinsella ihumii</name>
    <dbReference type="NCBI Taxonomy" id="1720204"/>
    <lineage>
        <taxon>Bacteria</taxon>
        <taxon>Bacillati</taxon>
        <taxon>Actinomycetota</taxon>
        <taxon>Coriobacteriia</taxon>
        <taxon>Coriobacteriales</taxon>
        <taxon>Coriobacteriaceae</taxon>
        <taxon>Collinsella</taxon>
    </lineage>
</organism>
<reference evidence="8" key="1">
    <citation type="journal article" date="2021" name="PeerJ">
        <title>Extensive microbial diversity within the chicken gut microbiome revealed by metagenomics and culture.</title>
        <authorList>
            <person name="Gilroy R."/>
            <person name="Ravi A."/>
            <person name="Getino M."/>
            <person name="Pursley I."/>
            <person name="Horton D.L."/>
            <person name="Alikhan N.F."/>
            <person name="Baker D."/>
            <person name="Gharbi K."/>
            <person name="Hall N."/>
            <person name="Watson M."/>
            <person name="Adriaenssens E.M."/>
            <person name="Foster-Nyarko E."/>
            <person name="Jarju S."/>
            <person name="Secka A."/>
            <person name="Antonio M."/>
            <person name="Oren A."/>
            <person name="Chaudhuri R.R."/>
            <person name="La Ragione R."/>
            <person name="Hildebrand F."/>
            <person name="Pallen M.J."/>
        </authorList>
    </citation>
    <scope>NUCLEOTIDE SEQUENCE</scope>
    <source>
        <strain evidence="8">ChiGjej2B2-7701</strain>
    </source>
</reference>
<dbReference type="GO" id="GO:0032267">
    <property type="term" value="F:tRNA(Ile)-lysidine synthase activity"/>
    <property type="evidence" value="ECO:0007669"/>
    <property type="project" value="UniProtKB-EC"/>
</dbReference>
<dbReference type="InterPro" id="IPR011063">
    <property type="entry name" value="TilS/TtcA_N"/>
</dbReference>
<dbReference type="EMBL" id="DYVF01000057">
    <property type="protein sequence ID" value="HJG31624.1"/>
    <property type="molecule type" value="Genomic_DNA"/>
</dbReference>
<evidence type="ECO:0000256" key="5">
    <source>
        <dbReference type="ARBA" id="ARBA00022840"/>
    </source>
</evidence>
<comment type="caution">
    <text evidence="8">The sequence shown here is derived from an EMBL/GenBank/DDBJ whole genome shotgun (WGS) entry which is preliminary data.</text>
</comment>
<dbReference type="CDD" id="cd01992">
    <property type="entry name" value="TilS_N"/>
    <property type="match status" value="1"/>
</dbReference>
<dbReference type="Proteomes" id="UP000746751">
    <property type="component" value="Unassembled WGS sequence"/>
</dbReference>
<comment type="catalytic activity">
    <reaction evidence="6">
        <text>cytidine(34) in tRNA(Ile2) + L-lysine + ATP = lysidine(34) in tRNA(Ile2) + AMP + diphosphate + H(+)</text>
        <dbReference type="Rhea" id="RHEA:43744"/>
        <dbReference type="Rhea" id="RHEA-COMP:10625"/>
        <dbReference type="Rhea" id="RHEA-COMP:10670"/>
        <dbReference type="ChEBI" id="CHEBI:15378"/>
        <dbReference type="ChEBI" id="CHEBI:30616"/>
        <dbReference type="ChEBI" id="CHEBI:32551"/>
        <dbReference type="ChEBI" id="CHEBI:33019"/>
        <dbReference type="ChEBI" id="CHEBI:82748"/>
        <dbReference type="ChEBI" id="CHEBI:83665"/>
        <dbReference type="ChEBI" id="CHEBI:456215"/>
        <dbReference type="EC" id="6.3.4.19"/>
    </reaction>
</comment>
<keyword evidence="5" id="KW-0067">ATP-binding</keyword>
<evidence type="ECO:0000256" key="3">
    <source>
        <dbReference type="ARBA" id="ARBA00022694"/>
    </source>
</evidence>
<dbReference type="NCBIfam" id="TIGR02432">
    <property type="entry name" value="lysidine_TilS_N"/>
    <property type="match status" value="1"/>
</dbReference>
<dbReference type="GO" id="GO:0005524">
    <property type="term" value="F:ATP binding"/>
    <property type="evidence" value="ECO:0007669"/>
    <property type="project" value="UniProtKB-KW"/>
</dbReference>
<dbReference type="InterPro" id="IPR012094">
    <property type="entry name" value="tRNA_Ile_lys_synt"/>
</dbReference>
<dbReference type="Pfam" id="PF01171">
    <property type="entry name" value="ATP_bind_3"/>
    <property type="match status" value="1"/>
</dbReference>
<evidence type="ECO:0000256" key="4">
    <source>
        <dbReference type="ARBA" id="ARBA00022741"/>
    </source>
</evidence>
<dbReference type="InterPro" id="IPR014729">
    <property type="entry name" value="Rossmann-like_a/b/a_fold"/>
</dbReference>
<dbReference type="PANTHER" id="PTHR43033">
    <property type="entry name" value="TRNA(ILE)-LYSIDINE SYNTHASE-RELATED"/>
    <property type="match status" value="1"/>
</dbReference>
<evidence type="ECO:0000256" key="2">
    <source>
        <dbReference type="ARBA" id="ARBA00022598"/>
    </source>
</evidence>
<evidence type="ECO:0000313" key="9">
    <source>
        <dbReference type="Proteomes" id="UP000746751"/>
    </source>
</evidence>
<evidence type="ECO:0000259" key="7">
    <source>
        <dbReference type="Pfam" id="PF01171"/>
    </source>
</evidence>
<gene>
    <name evidence="8" type="primary">tilS</name>
    <name evidence="8" type="ORF">K8U80_09585</name>
</gene>
<dbReference type="AlphaFoldDB" id="A0A921IS00"/>
<keyword evidence="4" id="KW-0547">Nucleotide-binding</keyword>
<dbReference type="PANTHER" id="PTHR43033:SF1">
    <property type="entry name" value="TRNA(ILE)-LYSIDINE SYNTHASE-RELATED"/>
    <property type="match status" value="1"/>
</dbReference>
<dbReference type="HAMAP" id="MF_01161">
    <property type="entry name" value="tRNA_Ile_lys_synt"/>
    <property type="match status" value="1"/>
</dbReference>
<reference evidence="8" key="2">
    <citation type="submission" date="2021-09" db="EMBL/GenBank/DDBJ databases">
        <authorList>
            <person name="Gilroy R."/>
        </authorList>
    </citation>
    <scope>NUCLEOTIDE SEQUENCE</scope>
    <source>
        <strain evidence="8">ChiGjej2B2-7701</strain>
    </source>
</reference>
<dbReference type="GO" id="GO:0008033">
    <property type="term" value="P:tRNA processing"/>
    <property type="evidence" value="ECO:0007669"/>
    <property type="project" value="UniProtKB-KW"/>
</dbReference>
<proteinExistence type="inferred from homology"/>
<evidence type="ECO:0000313" key="8">
    <source>
        <dbReference type="EMBL" id="HJG31624.1"/>
    </source>
</evidence>
<dbReference type="EC" id="6.3.4.19" evidence="1"/>
<keyword evidence="3" id="KW-0819">tRNA processing</keyword>
<dbReference type="Gene3D" id="3.40.50.620">
    <property type="entry name" value="HUPs"/>
    <property type="match status" value="1"/>
</dbReference>
<evidence type="ECO:0000256" key="1">
    <source>
        <dbReference type="ARBA" id="ARBA00013267"/>
    </source>
</evidence>